<evidence type="ECO:0000256" key="1">
    <source>
        <dbReference type="SAM" id="Phobius"/>
    </source>
</evidence>
<dbReference type="InterPro" id="IPR029044">
    <property type="entry name" value="Nucleotide-diphossugar_trans"/>
</dbReference>
<proteinExistence type="predicted"/>
<feature type="domain" description="Glycosyltransferase 2-like" evidence="2">
    <location>
        <begin position="6"/>
        <end position="137"/>
    </location>
</feature>
<dbReference type="PANTHER" id="PTHR43630">
    <property type="entry name" value="POLY-BETA-1,6-N-ACETYL-D-GLUCOSAMINE SYNTHASE"/>
    <property type="match status" value="1"/>
</dbReference>
<dbReference type="SUPFAM" id="SSF53448">
    <property type="entry name" value="Nucleotide-diphospho-sugar transferases"/>
    <property type="match status" value="1"/>
</dbReference>
<evidence type="ECO:0000313" key="4">
    <source>
        <dbReference type="Proteomes" id="UP000177555"/>
    </source>
</evidence>
<sequence>MPSKISVIINTFNEERNIEQAIRSVEWADEIIVCDMHSDDQTIEIAGKMGAKVVFHKKEGYVEPARNFAISKASNEWILIVDADEVITETLARRLQEIANVTEQIDYVRIPRKNVIFGHFMRHSGWWPDYKVRFFRKGQVRWTDRIHRPPETLGQGLDLPADEKFAFVHHNYDTVSQFVERMDKYTTIQAKELKEEGHKFDWKDLFEKPLGEFLSRFFANEGYRDGLHGLALSLLQAFSFLVLYLKLWEMDKFKEQDMVLRQLEVQKEKSAEAINYWIKRPEHPGNFFERIFRKIVS</sequence>
<dbReference type="PANTHER" id="PTHR43630:SF2">
    <property type="entry name" value="GLYCOSYLTRANSFERASE"/>
    <property type="match status" value="1"/>
</dbReference>
<reference evidence="3 4" key="1">
    <citation type="journal article" date="2016" name="Nat. Commun.">
        <title>Thousands of microbial genomes shed light on interconnected biogeochemical processes in an aquifer system.</title>
        <authorList>
            <person name="Anantharaman K."/>
            <person name="Brown C.T."/>
            <person name="Hug L.A."/>
            <person name="Sharon I."/>
            <person name="Castelle C.J."/>
            <person name="Probst A.J."/>
            <person name="Thomas B.C."/>
            <person name="Singh A."/>
            <person name="Wilkins M.J."/>
            <person name="Karaoz U."/>
            <person name="Brodie E.L."/>
            <person name="Williams K.H."/>
            <person name="Hubbard S.S."/>
            <person name="Banfield J.F."/>
        </authorList>
    </citation>
    <scope>NUCLEOTIDE SEQUENCE [LARGE SCALE GENOMIC DNA]</scope>
</reference>
<feature type="transmembrane region" description="Helical" evidence="1">
    <location>
        <begin position="226"/>
        <end position="245"/>
    </location>
</feature>
<keyword evidence="1" id="KW-0812">Transmembrane</keyword>
<dbReference type="Gene3D" id="3.90.550.10">
    <property type="entry name" value="Spore Coat Polysaccharide Biosynthesis Protein SpsA, Chain A"/>
    <property type="match status" value="1"/>
</dbReference>
<gene>
    <name evidence="3" type="ORF">A2867_05070</name>
</gene>
<dbReference type="CDD" id="cd02511">
    <property type="entry name" value="Beta4Glucosyltransferase"/>
    <property type="match status" value="1"/>
</dbReference>
<organism evidence="3 4">
    <name type="scientific">Candidatus Daviesbacteria bacterium RIFCSPHIGHO2_01_FULL_40_11</name>
    <dbReference type="NCBI Taxonomy" id="1797762"/>
    <lineage>
        <taxon>Bacteria</taxon>
        <taxon>Candidatus Daviesiibacteriota</taxon>
    </lineage>
</organism>
<evidence type="ECO:0000259" key="2">
    <source>
        <dbReference type="Pfam" id="PF00535"/>
    </source>
</evidence>
<dbReference type="Pfam" id="PF00535">
    <property type="entry name" value="Glycos_transf_2"/>
    <property type="match status" value="1"/>
</dbReference>
<keyword evidence="1" id="KW-1133">Transmembrane helix</keyword>
<dbReference type="InterPro" id="IPR001173">
    <property type="entry name" value="Glyco_trans_2-like"/>
</dbReference>
<name>A0A1F5JIV0_9BACT</name>
<protein>
    <recommendedName>
        <fullName evidence="2">Glycosyltransferase 2-like domain-containing protein</fullName>
    </recommendedName>
</protein>
<keyword evidence="1" id="KW-0472">Membrane</keyword>
<dbReference type="EMBL" id="MFCP01000019">
    <property type="protein sequence ID" value="OGE28522.1"/>
    <property type="molecule type" value="Genomic_DNA"/>
</dbReference>
<evidence type="ECO:0000313" key="3">
    <source>
        <dbReference type="EMBL" id="OGE28522.1"/>
    </source>
</evidence>
<comment type="caution">
    <text evidence="3">The sequence shown here is derived from an EMBL/GenBank/DDBJ whole genome shotgun (WGS) entry which is preliminary data.</text>
</comment>
<dbReference type="Proteomes" id="UP000177555">
    <property type="component" value="Unassembled WGS sequence"/>
</dbReference>
<dbReference type="AlphaFoldDB" id="A0A1F5JIV0"/>
<accession>A0A1F5JIV0</accession>